<evidence type="ECO:0000256" key="5">
    <source>
        <dbReference type="ARBA" id="ARBA00022989"/>
    </source>
</evidence>
<comment type="subcellular location">
    <subcellularLocation>
        <location evidence="1">Endoplasmic reticulum membrane</location>
        <topology evidence="1">Multi-pass membrane protein</topology>
    </subcellularLocation>
</comment>
<dbReference type="eggNOG" id="KOG4363">
    <property type="taxonomic scope" value="Eukaryota"/>
</dbReference>
<evidence type="ECO:0000256" key="3">
    <source>
        <dbReference type="ARBA" id="ARBA00022692"/>
    </source>
</evidence>
<organism evidence="10 11">
    <name type="scientific">Micromonas commoda (strain RCC299 / NOUM17 / CCMP2709)</name>
    <name type="common">Picoplanktonic green alga</name>
    <dbReference type="NCBI Taxonomy" id="296587"/>
    <lineage>
        <taxon>Eukaryota</taxon>
        <taxon>Viridiplantae</taxon>
        <taxon>Chlorophyta</taxon>
        <taxon>Mamiellophyceae</taxon>
        <taxon>Mamiellales</taxon>
        <taxon>Mamiellaceae</taxon>
        <taxon>Micromonas</taxon>
    </lineage>
</organism>
<sequence length="644" mass="70701">MWALAPALGPRERAVSESRGGIGRFRERRFLLSTRVRRRRAEAASSSQDKSGKSSAPKKKPPPSVLVGTNFVAGSEGVKNKDYNPYTDKFAKDWSDPDAERKKRGETTALSYEAISMYLASAILGPLLDHQHSRFDVLHYEDSGSGRVILNFPEVAAKALWGPDGVPPASVVQWFDRVHAVIPEGLDDVLSAAFVRETGVLETALWVPLLFGGAGVVIGVGHTLGDMFRLKTGAKEDRFIEGNTPLPRFLEECPGKPRLGWEPEWGVVYSGIGLFAMQYATSGILATTVNPPFPDMPSHAIDAILAAWALGQWAVFDYTKQGLAMAVLTGVAGPVTEIFLINVLHLYHYSDPDFFGIPSWIAWVYFCGSPAVGNLSRAVRGELRRRQRLQTPTCEVALAAPKKAWRPPPRGNARGKRQGATAVEQPARGKMTVVLPNQTEGSNAGAKNGAGKKAVGGAKEVPSTAAKARPSASVSVKPPPEDDGVTRVQTMRKELEWMRSLQNEINDLQALKRRLEALRDAANEAAPPILPMIERRLGEVVPDQYKTRLETLESAFERKVLPKLPEKVRKRVGSRSPSAEEKATRMNSLKGLNKELRDVQKEIVEVKTRIDMSFDSDIRPPRHSDKREDSGPADDRESEDATTQ</sequence>
<feature type="transmembrane region" description="Helical" evidence="9">
    <location>
        <begin position="360"/>
        <end position="379"/>
    </location>
</feature>
<dbReference type="OMA" id="IPTWIPW"/>
<dbReference type="PANTHER" id="PTHR36774">
    <property type="entry name" value="INSULIN-INDUCED PROTEIN"/>
    <property type="match status" value="1"/>
</dbReference>
<evidence type="ECO:0000256" key="2">
    <source>
        <dbReference type="ARBA" id="ARBA00007475"/>
    </source>
</evidence>
<dbReference type="AlphaFoldDB" id="C1EJH1"/>
<keyword evidence="7" id="KW-0175">Coiled coil</keyword>
<feature type="transmembrane region" description="Helical" evidence="9">
    <location>
        <begin position="266"/>
        <end position="286"/>
    </location>
</feature>
<feature type="region of interest" description="Disordered" evidence="8">
    <location>
        <begin position="403"/>
        <end position="424"/>
    </location>
</feature>
<dbReference type="InterPro" id="IPR025929">
    <property type="entry name" value="INSIG_fam"/>
</dbReference>
<gene>
    <name evidence="10" type="ORF">MICPUN_64931</name>
</gene>
<dbReference type="GeneID" id="8249714"/>
<feature type="transmembrane region" description="Helical" evidence="9">
    <location>
        <begin position="298"/>
        <end position="316"/>
    </location>
</feature>
<name>C1EJH1_MICCC</name>
<evidence type="ECO:0000313" key="11">
    <source>
        <dbReference type="Proteomes" id="UP000002009"/>
    </source>
</evidence>
<keyword evidence="11" id="KW-1185">Reference proteome</keyword>
<feature type="transmembrane region" description="Helical" evidence="9">
    <location>
        <begin position="323"/>
        <end position="348"/>
    </location>
</feature>
<evidence type="ECO:0000256" key="1">
    <source>
        <dbReference type="ARBA" id="ARBA00004477"/>
    </source>
</evidence>
<feature type="compositionally biased region" description="Basic and acidic residues" evidence="8">
    <location>
        <begin position="610"/>
        <end position="635"/>
    </location>
</feature>
<accession>C1EJH1</accession>
<comment type="similarity">
    <text evidence="2">Belongs to the INSIG family.</text>
</comment>
<evidence type="ECO:0000256" key="4">
    <source>
        <dbReference type="ARBA" id="ARBA00022824"/>
    </source>
</evidence>
<evidence type="ECO:0000256" key="7">
    <source>
        <dbReference type="SAM" id="Coils"/>
    </source>
</evidence>
<feature type="compositionally biased region" description="Low complexity" evidence="8">
    <location>
        <begin position="443"/>
        <end position="459"/>
    </location>
</feature>
<keyword evidence="3 9" id="KW-0812">Transmembrane</keyword>
<dbReference type="PANTHER" id="PTHR36774:SF1">
    <property type="entry name" value="INSULIN-INDUCED PROTEIN"/>
    <property type="match status" value="1"/>
</dbReference>
<proteinExistence type="inferred from homology"/>
<feature type="region of interest" description="Disordered" evidence="8">
    <location>
        <begin position="568"/>
        <end position="592"/>
    </location>
</feature>
<evidence type="ECO:0000256" key="6">
    <source>
        <dbReference type="ARBA" id="ARBA00023136"/>
    </source>
</evidence>
<dbReference type="KEGG" id="mis:MICPUN_64931"/>
<feature type="region of interest" description="Disordered" evidence="8">
    <location>
        <begin position="610"/>
        <end position="644"/>
    </location>
</feature>
<keyword evidence="4" id="KW-0256">Endoplasmic reticulum</keyword>
<protein>
    <submittedName>
        <fullName evidence="10">Uncharacterized protein</fullName>
    </submittedName>
</protein>
<dbReference type="RefSeq" id="XP_002506925.1">
    <property type="nucleotide sequence ID" value="XM_002506879.1"/>
</dbReference>
<evidence type="ECO:0000256" key="9">
    <source>
        <dbReference type="SAM" id="Phobius"/>
    </source>
</evidence>
<dbReference type="STRING" id="296587.C1EJH1"/>
<feature type="transmembrane region" description="Helical" evidence="9">
    <location>
        <begin position="205"/>
        <end position="225"/>
    </location>
</feature>
<evidence type="ECO:0000256" key="8">
    <source>
        <dbReference type="SAM" id="MobiDB-lite"/>
    </source>
</evidence>
<keyword evidence="6 9" id="KW-0472">Membrane</keyword>
<feature type="coiled-coil region" evidence="7">
    <location>
        <begin position="498"/>
        <end position="525"/>
    </location>
</feature>
<dbReference type="GO" id="GO:0005789">
    <property type="term" value="C:endoplasmic reticulum membrane"/>
    <property type="evidence" value="ECO:0007669"/>
    <property type="project" value="UniProtKB-SubCell"/>
</dbReference>
<feature type="region of interest" description="Disordered" evidence="8">
    <location>
        <begin position="36"/>
        <end position="71"/>
    </location>
</feature>
<evidence type="ECO:0000313" key="10">
    <source>
        <dbReference type="EMBL" id="ACO68183.1"/>
    </source>
</evidence>
<dbReference type="EMBL" id="CP001334">
    <property type="protein sequence ID" value="ACO68183.1"/>
    <property type="molecule type" value="Genomic_DNA"/>
</dbReference>
<feature type="region of interest" description="Disordered" evidence="8">
    <location>
        <begin position="438"/>
        <end position="485"/>
    </location>
</feature>
<keyword evidence="5 9" id="KW-1133">Transmembrane helix</keyword>
<dbReference type="InParanoid" id="C1EJH1"/>
<dbReference type="Pfam" id="PF07281">
    <property type="entry name" value="INSIG"/>
    <property type="match status" value="1"/>
</dbReference>
<dbReference type="Proteomes" id="UP000002009">
    <property type="component" value="Chromosome 16"/>
</dbReference>
<reference evidence="10 11" key="1">
    <citation type="journal article" date="2009" name="Science">
        <title>Green evolution and dynamic adaptations revealed by genomes of the marine picoeukaryotes Micromonas.</title>
        <authorList>
            <person name="Worden A.Z."/>
            <person name="Lee J.H."/>
            <person name="Mock T."/>
            <person name="Rouze P."/>
            <person name="Simmons M.P."/>
            <person name="Aerts A.L."/>
            <person name="Allen A.E."/>
            <person name="Cuvelier M.L."/>
            <person name="Derelle E."/>
            <person name="Everett M.V."/>
            <person name="Foulon E."/>
            <person name="Grimwood J."/>
            <person name="Gundlach H."/>
            <person name="Henrissat B."/>
            <person name="Napoli C."/>
            <person name="McDonald S.M."/>
            <person name="Parker M.S."/>
            <person name="Rombauts S."/>
            <person name="Salamov A."/>
            <person name="Von Dassow P."/>
            <person name="Badger J.H."/>
            <person name="Coutinho P.M."/>
            <person name="Demir E."/>
            <person name="Dubchak I."/>
            <person name="Gentemann C."/>
            <person name="Eikrem W."/>
            <person name="Gready J.E."/>
            <person name="John U."/>
            <person name="Lanier W."/>
            <person name="Lindquist E.A."/>
            <person name="Lucas S."/>
            <person name="Mayer K.F."/>
            <person name="Moreau H."/>
            <person name="Not F."/>
            <person name="Otillar R."/>
            <person name="Panaud O."/>
            <person name="Pangilinan J."/>
            <person name="Paulsen I."/>
            <person name="Piegu B."/>
            <person name="Poliakov A."/>
            <person name="Robbens S."/>
            <person name="Schmutz J."/>
            <person name="Toulza E."/>
            <person name="Wyss T."/>
            <person name="Zelensky A."/>
            <person name="Zhou K."/>
            <person name="Armbrust E.V."/>
            <person name="Bhattacharya D."/>
            <person name="Goodenough U.W."/>
            <person name="Van de Peer Y."/>
            <person name="Grigoriev I.V."/>
        </authorList>
    </citation>
    <scope>NUCLEOTIDE SEQUENCE [LARGE SCALE GENOMIC DNA]</scope>
    <source>
        <strain evidence="11">RCC299 / NOUM17</strain>
    </source>
</reference>
<dbReference type="OrthoDB" id="205546at2759"/>
<feature type="region of interest" description="Disordered" evidence="8">
    <location>
        <begin position="1"/>
        <end position="20"/>
    </location>
</feature>
<feature type="compositionally biased region" description="Low complexity" evidence="8">
    <location>
        <begin position="43"/>
        <end position="55"/>
    </location>
</feature>